<protein>
    <submittedName>
        <fullName evidence="1">Uncharacterized protein</fullName>
    </submittedName>
</protein>
<proteinExistence type="predicted"/>
<dbReference type="EMBL" id="JBJUIK010000010">
    <property type="protein sequence ID" value="KAL3515465.1"/>
    <property type="molecule type" value="Genomic_DNA"/>
</dbReference>
<organism evidence="1 2">
    <name type="scientific">Cinchona calisaya</name>
    <dbReference type="NCBI Taxonomy" id="153742"/>
    <lineage>
        <taxon>Eukaryota</taxon>
        <taxon>Viridiplantae</taxon>
        <taxon>Streptophyta</taxon>
        <taxon>Embryophyta</taxon>
        <taxon>Tracheophyta</taxon>
        <taxon>Spermatophyta</taxon>
        <taxon>Magnoliopsida</taxon>
        <taxon>eudicotyledons</taxon>
        <taxon>Gunneridae</taxon>
        <taxon>Pentapetalae</taxon>
        <taxon>asterids</taxon>
        <taxon>lamiids</taxon>
        <taxon>Gentianales</taxon>
        <taxon>Rubiaceae</taxon>
        <taxon>Cinchonoideae</taxon>
        <taxon>Cinchoneae</taxon>
        <taxon>Cinchona</taxon>
    </lineage>
</organism>
<comment type="caution">
    <text evidence="1">The sequence shown here is derived from an EMBL/GenBank/DDBJ whole genome shotgun (WGS) entry which is preliminary data.</text>
</comment>
<keyword evidence="2" id="KW-1185">Reference proteome</keyword>
<evidence type="ECO:0000313" key="1">
    <source>
        <dbReference type="EMBL" id="KAL3515465.1"/>
    </source>
</evidence>
<accession>A0ABD2Z7M0</accession>
<sequence length="100" mass="10820">MSKTTAAAVRPTEKSSDSINLEVNRANGGAVVSQLLVFQPSGLRIFTCDEFGQLTDNTISLVRPKFAKLYRGKIETRAVAVKLFIDSSTSDSDSILIQPS</sequence>
<reference evidence="1 2" key="1">
    <citation type="submission" date="2024-11" db="EMBL/GenBank/DDBJ databases">
        <title>A near-complete genome assembly of Cinchona calisaya.</title>
        <authorList>
            <person name="Lian D.C."/>
            <person name="Zhao X.W."/>
            <person name="Wei L."/>
        </authorList>
    </citation>
    <scope>NUCLEOTIDE SEQUENCE [LARGE SCALE GENOMIC DNA]</scope>
    <source>
        <tissue evidence="1">Nenye</tissue>
    </source>
</reference>
<name>A0ABD2Z7M0_9GENT</name>
<gene>
    <name evidence="1" type="ORF">ACH5RR_022367</name>
</gene>
<dbReference type="AlphaFoldDB" id="A0ABD2Z7M0"/>
<evidence type="ECO:0000313" key="2">
    <source>
        <dbReference type="Proteomes" id="UP001630127"/>
    </source>
</evidence>
<dbReference type="Proteomes" id="UP001630127">
    <property type="component" value="Unassembled WGS sequence"/>
</dbReference>